<dbReference type="EMBL" id="FWFP01000004">
    <property type="protein sequence ID" value="SLN39510.1"/>
    <property type="molecule type" value="Genomic_DNA"/>
</dbReference>
<accession>A0A1X6Z383</accession>
<dbReference type="AlphaFoldDB" id="A0A1X6Z383"/>
<name>A0A1X6Z383_9RHOB</name>
<organism evidence="1 2">
    <name type="scientific">Ruegeria meonggei</name>
    <dbReference type="NCBI Taxonomy" id="1446476"/>
    <lineage>
        <taxon>Bacteria</taxon>
        <taxon>Pseudomonadati</taxon>
        <taxon>Pseudomonadota</taxon>
        <taxon>Alphaproteobacteria</taxon>
        <taxon>Rhodobacterales</taxon>
        <taxon>Roseobacteraceae</taxon>
        <taxon>Ruegeria</taxon>
    </lineage>
</organism>
<evidence type="ECO:0000313" key="2">
    <source>
        <dbReference type="Proteomes" id="UP000193778"/>
    </source>
</evidence>
<proteinExistence type="predicted"/>
<keyword evidence="2" id="KW-1185">Reference proteome</keyword>
<sequence length="45" mass="4900">MSDRALVIFAVKVSYEPHFGIAAMVTKVGHNVCADLYAVRICFVG</sequence>
<evidence type="ECO:0000313" key="1">
    <source>
        <dbReference type="EMBL" id="SLN39510.1"/>
    </source>
</evidence>
<dbReference type="Proteomes" id="UP000193778">
    <property type="component" value="Unassembled WGS sequence"/>
</dbReference>
<protein>
    <submittedName>
        <fullName evidence="1">Uncharacterized protein</fullName>
    </submittedName>
</protein>
<reference evidence="2" key="1">
    <citation type="submission" date="2017-03" db="EMBL/GenBank/DDBJ databases">
        <authorList>
            <person name="Rodrigo-Torres L."/>
            <person name="Arahal R.D."/>
            <person name="Lucena T."/>
        </authorList>
    </citation>
    <scope>NUCLEOTIDE SEQUENCE [LARGE SCALE GENOMIC DNA]</scope>
    <source>
        <strain evidence="2">CECT 8411</strain>
    </source>
</reference>
<gene>
    <name evidence="1" type="ORF">RUM8411_01768</name>
</gene>